<feature type="transmembrane region" description="Helical" evidence="2">
    <location>
        <begin position="25"/>
        <end position="47"/>
    </location>
</feature>
<keyword evidence="2" id="KW-0472">Membrane</keyword>
<name>A0A2K8MK12_9SPHN</name>
<dbReference type="SUPFAM" id="SSF74653">
    <property type="entry name" value="TolA/TonB C-terminal domain"/>
    <property type="match status" value="1"/>
</dbReference>
<feature type="region of interest" description="Disordered" evidence="1">
    <location>
        <begin position="57"/>
        <end position="130"/>
    </location>
</feature>
<dbReference type="Proteomes" id="UP000229081">
    <property type="component" value="Chromosome"/>
</dbReference>
<keyword evidence="2" id="KW-0812">Transmembrane</keyword>
<dbReference type="EMBL" id="CP024923">
    <property type="protein sequence ID" value="ATY34203.1"/>
    <property type="molecule type" value="Genomic_DNA"/>
</dbReference>
<keyword evidence="2" id="KW-1133">Transmembrane helix</keyword>
<dbReference type="AlphaFoldDB" id="A0A2K8MK12"/>
<keyword evidence="3" id="KW-0675">Receptor</keyword>
<proteinExistence type="predicted"/>
<keyword evidence="4" id="KW-1185">Reference proteome</keyword>
<evidence type="ECO:0000313" key="3">
    <source>
        <dbReference type="EMBL" id="ATY34203.1"/>
    </source>
</evidence>
<evidence type="ECO:0000256" key="2">
    <source>
        <dbReference type="SAM" id="Phobius"/>
    </source>
</evidence>
<feature type="compositionally biased region" description="Pro residues" evidence="1">
    <location>
        <begin position="61"/>
        <end position="70"/>
    </location>
</feature>
<reference evidence="3 4" key="1">
    <citation type="submission" date="2017-11" db="EMBL/GenBank/DDBJ databases">
        <title>Complete genome sequence of Sphingomonas sp. Strain Cra20, a psychrotolerant potential plant growth promoting rhizobacteria.</title>
        <authorList>
            <person name="Luo Y."/>
        </authorList>
    </citation>
    <scope>NUCLEOTIDE SEQUENCE [LARGE SCALE GENOMIC DNA]</scope>
    <source>
        <strain evidence="3 4">Cra20</strain>
    </source>
</reference>
<dbReference type="KEGG" id="sphc:CVN68_21430"/>
<dbReference type="Gene3D" id="3.30.1150.10">
    <property type="match status" value="1"/>
</dbReference>
<evidence type="ECO:0000256" key="1">
    <source>
        <dbReference type="SAM" id="MobiDB-lite"/>
    </source>
</evidence>
<dbReference type="RefSeq" id="WP_100283992.1">
    <property type="nucleotide sequence ID" value="NZ_CP024923.1"/>
</dbReference>
<evidence type="ECO:0000313" key="4">
    <source>
        <dbReference type="Proteomes" id="UP000229081"/>
    </source>
</evidence>
<protein>
    <submittedName>
        <fullName evidence="3">TonB-dependent receptor</fullName>
    </submittedName>
</protein>
<sequence>MAALALNGGPGGPHRRRSPVPWGRVAAAGGIALAVFVAWTMFSAQIVTKRPNEMKTTQVILPPPPPPPPEVKPEEKPPEPTEAPPIDQPTDTPPPPDQAKEPSASPSSDPAPGDNALSAREGAGPSNYGLAVGNGGGTRIGGRAGGGGGGNGFAAYAQSALAEIRRATQADRELARGRYSLRLLVTVAEDGRITGVRLLDGSGSERRDTRLVALLNRLQLQRPPAGMPAMRIEFNTRSGA</sequence>
<dbReference type="OrthoDB" id="7205754at2"/>
<feature type="compositionally biased region" description="Low complexity" evidence="1">
    <location>
        <begin position="102"/>
        <end position="112"/>
    </location>
</feature>
<gene>
    <name evidence="3" type="ORF">CVN68_21430</name>
</gene>
<accession>A0A2K8MK12</accession>
<feature type="compositionally biased region" description="Pro residues" evidence="1">
    <location>
        <begin position="80"/>
        <end position="97"/>
    </location>
</feature>
<organism evidence="3 4">
    <name type="scientific">Sphingomonas psychrotolerans</name>
    <dbReference type="NCBI Taxonomy" id="1327635"/>
    <lineage>
        <taxon>Bacteria</taxon>
        <taxon>Pseudomonadati</taxon>
        <taxon>Pseudomonadota</taxon>
        <taxon>Alphaproteobacteria</taxon>
        <taxon>Sphingomonadales</taxon>
        <taxon>Sphingomonadaceae</taxon>
        <taxon>Sphingomonas</taxon>
    </lineage>
</organism>